<evidence type="ECO:0000256" key="2">
    <source>
        <dbReference type="ARBA" id="ARBA00022691"/>
    </source>
</evidence>
<feature type="binding site" evidence="3">
    <location>
        <position position="204"/>
    </location>
    <ligand>
        <name>S-adenosyl-L-methionine</name>
        <dbReference type="ChEBI" id="CHEBI:59789"/>
    </ligand>
</feature>
<dbReference type="InterPro" id="IPR029063">
    <property type="entry name" value="SAM-dependent_MTases_sf"/>
</dbReference>
<dbReference type="GO" id="GO:1904047">
    <property type="term" value="F:S-adenosyl-L-methionine binding"/>
    <property type="evidence" value="ECO:0007669"/>
    <property type="project" value="UniProtKB-UniRule"/>
</dbReference>
<evidence type="ECO:0000313" key="7">
    <source>
        <dbReference type="Proteomes" id="UP000366872"/>
    </source>
</evidence>
<evidence type="ECO:0000313" key="6">
    <source>
        <dbReference type="EMBL" id="VGO15826.1"/>
    </source>
</evidence>
<dbReference type="PANTHER" id="PTHR43861">
    <property type="entry name" value="TRANS-ACONITATE 2-METHYLTRANSFERASE-RELATED"/>
    <property type="match status" value="1"/>
</dbReference>
<dbReference type="Gene3D" id="3.40.50.150">
    <property type="entry name" value="Vaccinia Virus protein VP39"/>
    <property type="match status" value="1"/>
</dbReference>
<reference evidence="6 7" key="1">
    <citation type="submission" date="2019-04" db="EMBL/GenBank/DDBJ databases">
        <authorList>
            <person name="Van Vliet M D."/>
        </authorList>
    </citation>
    <scope>NUCLEOTIDE SEQUENCE [LARGE SCALE GENOMIC DNA]</scope>
    <source>
        <strain evidence="6 7">F1</strain>
    </source>
</reference>
<proteinExistence type="inferred from homology"/>
<comment type="function">
    <text evidence="3">Catalyzes the conversion of S-adenosyl-L-methionine (SAM) to carboxy-S-adenosyl-L-methionine (Cx-SAM).</text>
</comment>
<feature type="binding site" evidence="3 4">
    <location>
        <position position="44"/>
    </location>
    <ligand>
        <name>S-adenosyl-L-methionine</name>
        <dbReference type="ChEBI" id="CHEBI:59789"/>
    </ligand>
</feature>
<dbReference type="NCBIfam" id="TIGR00740">
    <property type="entry name" value="carboxy-S-adenosyl-L-methionine synthase CmoA"/>
    <property type="match status" value="1"/>
</dbReference>
<evidence type="ECO:0000256" key="4">
    <source>
        <dbReference type="PIRSR" id="PIRSR006325-1"/>
    </source>
</evidence>
<name>A0A6C2U8V3_PONDE</name>
<protein>
    <recommendedName>
        <fullName evidence="3">Carboxy-S-adenosyl-L-methionine synthase</fullName>
        <shortName evidence="3">Cx-SAM synthase</shortName>
        <ecNumber evidence="3">2.1.3.-</ecNumber>
    </recommendedName>
</protein>
<sequence length="247" mass="27378">MLVSPAMSKDQIYNESMAKIADFSFDAQVADVFTDMIERSVPGYRSIITMIETLTQHYAQPGSTLYDLGCSLGAATLSMARGLKAENCRIIAVDNSAAMVERCRTAVGRKHTCASVRVVEGDILTTEISNASVVVLNFTLQFIPPKERAPLLQRICDGMRPGGVLILSEKVVFEDDHLNGLLFDIHHDFKRAHGYSDLEISQKRSALENVLVPETIPSHRDRLLSAGFTSVDVWFQCFNFMSMLAVK</sequence>
<dbReference type="PANTHER" id="PTHR43861:SF2">
    <property type="entry name" value="CARBOXY-S-ADENOSYL-L-METHIONINE SYNTHASE"/>
    <property type="match status" value="1"/>
</dbReference>
<feature type="binding site" evidence="3 4">
    <location>
        <begin position="122"/>
        <end position="123"/>
    </location>
    <ligand>
        <name>S-adenosyl-L-methionine</name>
        <dbReference type="ChEBI" id="CHEBI:59789"/>
    </ligand>
</feature>
<feature type="binding site" evidence="3 4">
    <location>
        <position position="137"/>
    </location>
    <ligand>
        <name>S-adenosyl-L-methionine</name>
        <dbReference type="ChEBI" id="CHEBI:59789"/>
    </ligand>
</feature>
<dbReference type="SUPFAM" id="SSF53335">
    <property type="entry name" value="S-adenosyl-L-methionine-dependent methyltransferases"/>
    <property type="match status" value="1"/>
</dbReference>
<keyword evidence="1 3" id="KW-0808">Transferase</keyword>
<evidence type="ECO:0000259" key="5">
    <source>
        <dbReference type="Pfam" id="PF13649"/>
    </source>
</evidence>
<dbReference type="PIRSF" id="PIRSF006325">
    <property type="entry name" value="MeTrfase_bac"/>
    <property type="match status" value="1"/>
</dbReference>
<dbReference type="GO" id="GO:0016743">
    <property type="term" value="F:carboxyl- or carbamoyltransferase activity"/>
    <property type="evidence" value="ECO:0007669"/>
    <property type="project" value="UniProtKB-UniRule"/>
</dbReference>
<feature type="domain" description="Methyltransferase" evidence="5">
    <location>
        <begin position="67"/>
        <end position="163"/>
    </location>
</feature>
<dbReference type="EC" id="2.1.3.-" evidence="3"/>
<organism evidence="6 7">
    <name type="scientific">Pontiella desulfatans</name>
    <dbReference type="NCBI Taxonomy" id="2750659"/>
    <lineage>
        <taxon>Bacteria</taxon>
        <taxon>Pseudomonadati</taxon>
        <taxon>Kiritimatiellota</taxon>
        <taxon>Kiritimatiellia</taxon>
        <taxon>Kiritimatiellales</taxon>
        <taxon>Pontiellaceae</taxon>
        <taxon>Pontiella</taxon>
    </lineage>
</organism>
<dbReference type="Pfam" id="PF13649">
    <property type="entry name" value="Methyltransf_25"/>
    <property type="match status" value="1"/>
</dbReference>
<dbReference type="NCBIfam" id="NF011995">
    <property type="entry name" value="PRK15451.1"/>
    <property type="match status" value="1"/>
</dbReference>
<dbReference type="InterPro" id="IPR041698">
    <property type="entry name" value="Methyltransf_25"/>
</dbReference>
<feature type="binding site" evidence="3 4">
    <location>
        <begin position="94"/>
        <end position="95"/>
    </location>
    <ligand>
        <name>S-adenosyl-L-methionine</name>
        <dbReference type="ChEBI" id="CHEBI:59789"/>
    </ligand>
</feature>
<gene>
    <name evidence="3 6" type="primary">cmoA</name>
    <name evidence="6" type="ORF">PDESU_04413</name>
</gene>
<evidence type="ECO:0000256" key="3">
    <source>
        <dbReference type="HAMAP-Rule" id="MF_01589"/>
    </source>
</evidence>
<feature type="binding site" evidence="3 4">
    <location>
        <begin position="69"/>
        <end position="71"/>
    </location>
    <ligand>
        <name>S-adenosyl-L-methionine</name>
        <dbReference type="ChEBI" id="CHEBI:59789"/>
    </ligand>
</feature>
<accession>A0A6C2U8V3</accession>
<evidence type="ECO:0000256" key="1">
    <source>
        <dbReference type="ARBA" id="ARBA00022679"/>
    </source>
</evidence>
<dbReference type="CDD" id="cd02440">
    <property type="entry name" value="AdoMet_MTases"/>
    <property type="match status" value="1"/>
</dbReference>
<comment type="catalytic activity">
    <reaction evidence="3">
        <text>prephenate + S-adenosyl-L-methionine = carboxy-S-adenosyl-L-methionine + 3-phenylpyruvate + H2O</text>
        <dbReference type="Rhea" id="RHEA:51692"/>
        <dbReference type="ChEBI" id="CHEBI:15377"/>
        <dbReference type="ChEBI" id="CHEBI:18005"/>
        <dbReference type="ChEBI" id="CHEBI:29934"/>
        <dbReference type="ChEBI" id="CHEBI:59789"/>
        <dbReference type="ChEBI" id="CHEBI:134278"/>
    </reaction>
</comment>
<dbReference type="EMBL" id="CAAHFG010000003">
    <property type="protein sequence ID" value="VGO15826.1"/>
    <property type="molecule type" value="Genomic_DNA"/>
</dbReference>
<dbReference type="HAMAP" id="MF_01589">
    <property type="entry name" value="Cx_SAM_synthase"/>
    <property type="match status" value="1"/>
</dbReference>
<comment type="similarity">
    <text evidence="3">Belongs to the class I-like SAM-binding methyltransferase superfamily. Cx-SAM synthase family.</text>
</comment>
<keyword evidence="7" id="KW-1185">Reference proteome</keyword>
<dbReference type="AlphaFoldDB" id="A0A6C2U8V3"/>
<dbReference type="Proteomes" id="UP000366872">
    <property type="component" value="Unassembled WGS sequence"/>
</dbReference>
<dbReference type="GO" id="GO:0002098">
    <property type="term" value="P:tRNA wobble uridine modification"/>
    <property type="evidence" value="ECO:0007669"/>
    <property type="project" value="InterPro"/>
</dbReference>
<dbReference type="InterPro" id="IPR005271">
    <property type="entry name" value="CmoA"/>
</dbReference>
<keyword evidence="2 3" id="KW-0949">S-adenosyl-L-methionine</keyword>